<dbReference type="InterPro" id="IPR012671">
    <property type="entry name" value="T3SS_PscE/YscE"/>
</dbReference>
<sequence length="86" mass="9603">MTDKSKNDENIHLSTIEEQLIEDKDGSYRDQLLSQLFSEASRLKGLKDQGAAPEDFSKIDSLLTAVVAAMEVVDKSWKQHHGQSKA</sequence>
<evidence type="ECO:0000313" key="1">
    <source>
        <dbReference type="EMBL" id="KEI71561.1"/>
    </source>
</evidence>
<name>A0A081KBN5_9GAMM</name>
<evidence type="ECO:0008006" key="3">
    <source>
        <dbReference type="Google" id="ProtNLM"/>
    </source>
</evidence>
<dbReference type="Proteomes" id="UP000027997">
    <property type="component" value="Unassembled WGS sequence"/>
</dbReference>
<dbReference type="Pfam" id="PF08988">
    <property type="entry name" value="T3SS_needle_E"/>
    <property type="match status" value="1"/>
</dbReference>
<evidence type="ECO:0000313" key="2">
    <source>
        <dbReference type="Proteomes" id="UP000027997"/>
    </source>
</evidence>
<comment type="caution">
    <text evidence="1">The sequence shown here is derived from an EMBL/GenBank/DDBJ whole genome shotgun (WGS) entry which is preliminary data.</text>
</comment>
<dbReference type="STRING" id="305900.GV64_13150"/>
<dbReference type="EMBL" id="JOJP01000001">
    <property type="protein sequence ID" value="KEI71561.1"/>
    <property type="molecule type" value="Genomic_DNA"/>
</dbReference>
<dbReference type="Gene3D" id="1.20.5.420">
    <property type="entry name" value="Immunoglobulin FC, subunit C"/>
    <property type="match status" value="1"/>
</dbReference>
<gene>
    <name evidence="1" type="ORF">GV64_13150</name>
</gene>
<dbReference type="RefSeq" id="WP_020583177.1">
    <property type="nucleotide sequence ID" value="NZ_JOJP01000001.1"/>
</dbReference>
<organism evidence="1 2">
    <name type="scientific">Endozoicomonas elysicola</name>
    <dbReference type="NCBI Taxonomy" id="305900"/>
    <lineage>
        <taxon>Bacteria</taxon>
        <taxon>Pseudomonadati</taxon>
        <taxon>Pseudomonadota</taxon>
        <taxon>Gammaproteobacteria</taxon>
        <taxon>Oceanospirillales</taxon>
        <taxon>Endozoicomonadaceae</taxon>
        <taxon>Endozoicomonas</taxon>
    </lineage>
</organism>
<accession>A0A081KBN5</accession>
<dbReference type="eggNOG" id="ENOG5033P7V">
    <property type="taxonomic scope" value="Bacteria"/>
</dbReference>
<dbReference type="AlphaFoldDB" id="A0A081KBN5"/>
<keyword evidence="2" id="KW-1185">Reference proteome</keyword>
<proteinExistence type="predicted"/>
<reference evidence="1 2" key="1">
    <citation type="submission" date="2014-06" db="EMBL/GenBank/DDBJ databases">
        <title>Whole Genome Sequences of Three Symbiotic Endozoicomonas Bacteria.</title>
        <authorList>
            <person name="Neave M.J."/>
            <person name="Apprill A."/>
            <person name="Voolstra C.R."/>
        </authorList>
    </citation>
    <scope>NUCLEOTIDE SEQUENCE [LARGE SCALE GENOMIC DNA]</scope>
    <source>
        <strain evidence="1 2">DSM 22380</strain>
    </source>
</reference>
<protein>
    <recommendedName>
        <fullName evidence="3">EscE/YscE/SsaE family type III secretion system needle protein co-chaperone</fullName>
    </recommendedName>
</protein>